<accession>A0A9N7ZAJ6</accession>
<protein>
    <submittedName>
        <fullName evidence="2">Uncharacterized protein</fullName>
    </submittedName>
</protein>
<organism evidence="2 3">
    <name type="scientific">Pleuronectes platessa</name>
    <name type="common">European plaice</name>
    <dbReference type="NCBI Taxonomy" id="8262"/>
    <lineage>
        <taxon>Eukaryota</taxon>
        <taxon>Metazoa</taxon>
        <taxon>Chordata</taxon>
        <taxon>Craniata</taxon>
        <taxon>Vertebrata</taxon>
        <taxon>Euteleostomi</taxon>
        <taxon>Actinopterygii</taxon>
        <taxon>Neopterygii</taxon>
        <taxon>Teleostei</taxon>
        <taxon>Neoteleostei</taxon>
        <taxon>Acanthomorphata</taxon>
        <taxon>Carangaria</taxon>
        <taxon>Pleuronectiformes</taxon>
        <taxon>Pleuronectoidei</taxon>
        <taxon>Pleuronectidae</taxon>
        <taxon>Pleuronectes</taxon>
    </lineage>
</organism>
<sequence length="123" mass="14037">MQDAAAQTQQHRHSRTDTAEQTQQNRHSSSIDTADRHSRTDTAEQTQQQHRHSSTDTAGQTHQYRHSSTDTAAQTRLRFHTKRQEGEEPETLSGRSFTERINGAEQRVKGGNRSLSLKLKIFL</sequence>
<gene>
    <name evidence="2" type="ORF">PLEPLA_LOCUS45004</name>
</gene>
<proteinExistence type="predicted"/>
<dbReference type="Proteomes" id="UP001153269">
    <property type="component" value="Unassembled WGS sequence"/>
</dbReference>
<feature type="compositionally biased region" description="Basic and acidic residues" evidence="1">
    <location>
        <begin position="33"/>
        <end position="42"/>
    </location>
</feature>
<feature type="region of interest" description="Disordered" evidence="1">
    <location>
        <begin position="1"/>
        <end position="98"/>
    </location>
</feature>
<comment type="caution">
    <text evidence="2">The sequence shown here is derived from an EMBL/GenBank/DDBJ whole genome shotgun (WGS) entry which is preliminary data.</text>
</comment>
<feature type="compositionally biased region" description="Polar residues" evidence="1">
    <location>
        <begin position="19"/>
        <end position="32"/>
    </location>
</feature>
<keyword evidence="3" id="KW-1185">Reference proteome</keyword>
<dbReference type="EMBL" id="CADEAL010004329">
    <property type="protein sequence ID" value="CAB1457200.1"/>
    <property type="molecule type" value="Genomic_DNA"/>
</dbReference>
<name>A0A9N7ZAJ6_PLEPL</name>
<evidence type="ECO:0000313" key="3">
    <source>
        <dbReference type="Proteomes" id="UP001153269"/>
    </source>
</evidence>
<dbReference type="AlphaFoldDB" id="A0A9N7ZAJ6"/>
<evidence type="ECO:0000256" key="1">
    <source>
        <dbReference type="SAM" id="MobiDB-lite"/>
    </source>
</evidence>
<reference evidence="2" key="1">
    <citation type="submission" date="2020-03" db="EMBL/GenBank/DDBJ databases">
        <authorList>
            <person name="Weist P."/>
        </authorList>
    </citation>
    <scope>NUCLEOTIDE SEQUENCE</scope>
</reference>
<evidence type="ECO:0000313" key="2">
    <source>
        <dbReference type="EMBL" id="CAB1457200.1"/>
    </source>
</evidence>